<evidence type="ECO:0000256" key="1">
    <source>
        <dbReference type="SAM" id="MobiDB-lite"/>
    </source>
</evidence>
<evidence type="ECO:0000313" key="3">
    <source>
        <dbReference type="Proteomes" id="UP000298663"/>
    </source>
</evidence>
<organism evidence="2 3">
    <name type="scientific">Steinernema carpocapsae</name>
    <name type="common">Entomopathogenic nematode</name>
    <dbReference type="NCBI Taxonomy" id="34508"/>
    <lineage>
        <taxon>Eukaryota</taxon>
        <taxon>Metazoa</taxon>
        <taxon>Ecdysozoa</taxon>
        <taxon>Nematoda</taxon>
        <taxon>Chromadorea</taxon>
        <taxon>Rhabditida</taxon>
        <taxon>Tylenchina</taxon>
        <taxon>Panagrolaimomorpha</taxon>
        <taxon>Strongyloidoidea</taxon>
        <taxon>Steinernematidae</taxon>
        <taxon>Steinernema</taxon>
    </lineage>
</organism>
<proteinExistence type="predicted"/>
<keyword evidence="3" id="KW-1185">Reference proteome</keyword>
<accession>A0A4U5MJ51</accession>
<feature type="compositionally biased region" description="Basic residues" evidence="1">
    <location>
        <begin position="101"/>
        <end position="115"/>
    </location>
</feature>
<name>A0A4U5MJ51_STECR</name>
<reference evidence="2 3" key="1">
    <citation type="journal article" date="2015" name="Genome Biol.">
        <title>Comparative genomics of Steinernema reveals deeply conserved gene regulatory networks.</title>
        <authorList>
            <person name="Dillman A.R."/>
            <person name="Macchietto M."/>
            <person name="Porter C.F."/>
            <person name="Rogers A."/>
            <person name="Williams B."/>
            <person name="Antoshechkin I."/>
            <person name="Lee M.M."/>
            <person name="Goodwin Z."/>
            <person name="Lu X."/>
            <person name="Lewis E.E."/>
            <person name="Goodrich-Blair H."/>
            <person name="Stock S.P."/>
            <person name="Adams B.J."/>
            <person name="Sternberg P.W."/>
            <person name="Mortazavi A."/>
        </authorList>
    </citation>
    <scope>NUCLEOTIDE SEQUENCE [LARGE SCALE GENOMIC DNA]</scope>
    <source>
        <strain evidence="2 3">ALL</strain>
    </source>
</reference>
<evidence type="ECO:0000313" key="2">
    <source>
        <dbReference type="EMBL" id="TKR69262.1"/>
    </source>
</evidence>
<gene>
    <name evidence="2" type="ORF">L596_021443</name>
</gene>
<reference evidence="2 3" key="2">
    <citation type="journal article" date="2019" name="G3 (Bethesda)">
        <title>Hybrid Assembly of the Genome of the Entomopathogenic Nematode Steinernema carpocapsae Identifies the X-Chromosome.</title>
        <authorList>
            <person name="Serra L."/>
            <person name="Macchietto M."/>
            <person name="Macias-Munoz A."/>
            <person name="McGill C.J."/>
            <person name="Rodriguez I.M."/>
            <person name="Rodriguez B."/>
            <person name="Murad R."/>
            <person name="Mortazavi A."/>
        </authorList>
    </citation>
    <scope>NUCLEOTIDE SEQUENCE [LARGE SCALE GENOMIC DNA]</scope>
    <source>
        <strain evidence="2 3">ALL</strain>
    </source>
</reference>
<comment type="caution">
    <text evidence="2">The sequence shown here is derived from an EMBL/GenBank/DDBJ whole genome shotgun (WGS) entry which is preliminary data.</text>
</comment>
<feature type="region of interest" description="Disordered" evidence="1">
    <location>
        <begin position="97"/>
        <end position="129"/>
    </location>
</feature>
<dbReference type="EMBL" id="AZBU02000007">
    <property type="protein sequence ID" value="TKR69262.1"/>
    <property type="molecule type" value="Genomic_DNA"/>
</dbReference>
<protein>
    <submittedName>
        <fullName evidence="2">Uncharacterized protein</fullName>
    </submittedName>
</protein>
<dbReference type="AlphaFoldDB" id="A0A4U5MJ51"/>
<feature type="compositionally biased region" description="Polar residues" evidence="1">
    <location>
        <begin position="118"/>
        <end position="129"/>
    </location>
</feature>
<dbReference type="Proteomes" id="UP000298663">
    <property type="component" value="Unassembled WGS sequence"/>
</dbReference>
<sequence length="129" mass="14224">MGQKHSSGHYYPMMNVANASNYNICVMIDCDRSKVAQKAKEISDNLGLAAGSGVISDCNIGRKNTVQRGRKSVRFTRIIPGQVLPFKLAADVYATAVGQKSQKKQRKSKQPKTKQPKNGQSQKRSSQRV</sequence>